<evidence type="ECO:0000313" key="1">
    <source>
        <dbReference type="EnsemblPlants" id="MELO3C020638.2.1"/>
    </source>
</evidence>
<accession>A0A9I9DLY5</accession>
<dbReference type="AlphaFoldDB" id="A0A9I9DLY5"/>
<dbReference type="Gramene" id="MELO3C020638.2.1">
    <property type="protein sequence ID" value="MELO3C020638.2.1"/>
    <property type="gene ID" value="MELO3C020638.2"/>
</dbReference>
<reference evidence="1" key="1">
    <citation type="submission" date="2023-03" db="UniProtKB">
        <authorList>
            <consortium name="EnsemblPlants"/>
        </authorList>
    </citation>
    <scope>IDENTIFICATION</scope>
</reference>
<name>A0A9I9DLY5_CUCME</name>
<protein>
    <submittedName>
        <fullName evidence="1">Uncharacterized protein</fullName>
    </submittedName>
</protein>
<dbReference type="EnsemblPlants" id="MELO3C020638.2.1">
    <property type="protein sequence ID" value="MELO3C020638.2.1"/>
    <property type="gene ID" value="MELO3C020638.2"/>
</dbReference>
<proteinExistence type="predicted"/>
<sequence>MADEKGSSSGCGGFDGRRTKVTVAALTRTKVIVAALTNGGRLSSDISMERKEAGAAAAVWFRRRRR</sequence>
<organism evidence="1">
    <name type="scientific">Cucumis melo</name>
    <name type="common">Muskmelon</name>
    <dbReference type="NCBI Taxonomy" id="3656"/>
    <lineage>
        <taxon>Eukaryota</taxon>
        <taxon>Viridiplantae</taxon>
        <taxon>Streptophyta</taxon>
        <taxon>Embryophyta</taxon>
        <taxon>Tracheophyta</taxon>
        <taxon>Spermatophyta</taxon>
        <taxon>Magnoliopsida</taxon>
        <taxon>eudicotyledons</taxon>
        <taxon>Gunneridae</taxon>
        <taxon>Pentapetalae</taxon>
        <taxon>rosids</taxon>
        <taxon>fabids</taxon>
        <taxon>Cucurbitales</taxon>
        <taxon>Cucurbitaceae</taxon>
        <taxon>Benincaseae</taxon>
        <taxon>Cucumis</taxon>
    </lineage>
</organism>